<evidence type="ECO:0000313" key="2">
    <source>
        <dbReference type="Proteomes" id="UP000003027"/>
    </source>
</evidence>
<dbReference type="EMBL" id="AALD02000001">
    <property type="protein sequence ID" value="EEQ12475.1"/>
    <property type="molecule type" value="Genomic_DNA"/>
</dbReference>
<reference evidence="1" key="1">
    <citation type="submission" date="2008-12" db="EMBL/GenBank/DDBJ databases">
        <title>Annotation of the Yersinia mollaretii ATCC 43969 genome.</title>
        <authorList>
            <person name="Read T.D."/>
            <person name="Akmal A."/>
            <person name="Bishop-Lilly K."/>
            <person name="Chen P.E."/>
            <person name="Cook C."/>
            <person name="Kiley M.P."/>
            <person name="Lentz S."/>
            <person name="Mateczun A."/>
            <person name="Nagarajan N."/>
            <person name="Nolan N."/>
            <person name="Osborne B.I."/>
            <person name="Pop M."/>
            <person name="Sozhamannan S."/>
            <person name="Stewart A.C."/>
            <person name="Sulakvelidze A."/>
            <person name="Thomason B."/>
            <person name="Willner K."/>
            <person name="Zwick M.E."/>
        </authorList>
    </citation>
    <scope>NUCLEOTIDE SEQUENCE [LARGE SCALE GENOMIC DNA]</scope>
    <source>
        <strain evidence="1">ATCC 43969</strain>
    </source>
</reference>
<name>A0ABP2EN64_YERMW</name>
<keyword evidence="2" id="KW-1185">Reference proteome</keyword>
<proteinExistence type="predicted"/>
<organism evidence="1 2">
    <name type="scientific">Yersinia mollaretii (strain ATCC 43969 / DSM 18520 / CIP 103324 / CNY 7263 / WAIP 204)</name>
    <dbReference type="NCBI Taxonomy" id="349967"/>
    <lineage>
        <taxon>Bacteria</taxon>
        <taxon>Pseudomonadati</taxon>
        <taxon>Pseudomonadota</taxon>
        <taxon>Gammaproteobacteria</taxon>
        <taxon>Enterobacterales</taxon>
        <taxon>Yersiniaceae</taxon>
        <taxon>Yersinia</taxon>
    </lineage>
</organism>
<dbReference type="Proteomes" id="UP000003027">
    <property type="component" value="Unassembled WGS sequence"/>
</dbReference>
<sequence length="40" mass="4529">MSKDGIFAPPDKMNGEHNNRFIPIDKAKPLTIAQLTLSYR</sequence>
<comment type="caution">
    <text evidence="1">The sequence shown here is derived from an EMBL/GenBank/DDBJ whole genome shotgun (WGS) entry which is preliminary data.</text>
</comment>
<evidence type="ECO:0000313" key="1">
    <source>
        <dbReference type="EMBL" id="EEQ12475.1"/>
    </source>
</evidence>
<protein>
    <submittedName>
        <fullName evidence="1">Uncharacterized protein</fullName>
    </submittedName>
</protein>
<accession>A0ABP2EN64</accession>
<gene>
    <name evidence="1" type="ORF">ymoll0001_11460</name>
</gene>